<evidence type="ECO:0000256" key="2">
    <source>
        <dbReference type="SAM" id="MobiDB-lite"/>
    </source>
</evidence>
<evidence type="ECO:0000256" key="1">
    <source>
        <dbReference type="ARBA" id="ARBA00005655"/>
    </source>
</evidence>
<dbReference type="AlphaFoldDB" id="A0A1V9YWW9"/>
<dbReference type="PANTHER" id="PTHR12375">
    <property type="entry name" value="RNA-BINDING PROTEIN LUC7-RELATED"/>
    <property type="match status" value="1"/>
</dbReference>
<dbReference type="GO" id="GO:0003729">
    <property type="term" value="F:mRNA binding"/>
    <property type="evidence" value="ECO:0007669"/>
    <property type="project" value="InterPro"/>
</dbReference>
<proteinExistence type="inferred from homology"/>
<feature type="region of interest" description="Disordered" evidence="2">
    <location>
        <begin position="259"/>
        <end position="324"/>
    </location>
</feature>
<comment type="caution">
    <text evidence="3">The sequence shown here is derived from an EMBL/GenBank/DDBJ whole genome shotgun (WGS) entry which is preliminary data.</text>
</comment>
<evidence type="ECO:0000313" key="3">
    <source>
        <dbReference type="EMBL" id="OQR90192.1"/>
    </source>
</evidence>
<comment type="similarity">
    <text evidence="1">Belongs to the Luc7 family.</text>
</comment>
<name>A0A1V9YWW9_9STRA</name>
<dbReference type="Pfam" id="PF03194">
    <property type="entry name" value="LUC7"/>
    <property type="match status" value="1"/>
</dbReference>
<organism evidence="3 4">
    <name type="scientific">Thraustotheca clavata</name>
    <dbReference type="NCBI Taxonomy" id="74557"/>
    <lineage>
        <taxon>Eukaryota</taxon>
        <taxon>Sar</taxon>
        <taxon>Stramenopiles</taxon>
        <taxon>Oomycota</taxon>
        <taxon>Saprolegniomycetes</taxon>
        <taxon>Saprolegniales</taxon>
        <taxon>Achlyaceae</taxon>
        <taxon>Thraustotheca</taxon>
    </lineage>
</organism>
<dbReference type="EMBL" id="JNBS01002578">
    <property type="protein sequence ID" value="OQR90192.1"/>
    <property type="molecule type" value="Genomic_DNA"/>
</dbReference>
<dbReference type="InterPro" id="IPR004882">
    <property type="entry name" value="Luc7-rel"/>
</dbReference>
<dbReference type="Proteomes" id="UP000243217">
    <property type="component" value="Unassembled WGS sequence"/>
</dbReference>
<gene>
    <name evidence="3" type="ORF">THRCLA_09413</name>
</gene>
<accession>A0A1V9YWW9</accession>
<dbReference type="STRING" id="74557.A0A1V9YWW9"/>
<dbReference type="GO" id="GO:0005685">
    <property type="term" value="C:U1 snRNP"/>
    <property type="evidence" value="ECO:0007669"/>
    <property type="project" value="InterPro"/>
</dbReference>
<evidence type="ECO:0000313" key="4">
    <source>
        <dbReference type="Proteomes" id="UP000243217"/>
    </source>
</evidence>
<feature type="compositionally biased region" description="Basic residues" evidence="2">
    <location>
        <begin position="290"/>
        <end position="324"/>
    </location>
</feature>
<dbReference type="OrthoDB" id="153872at2759"/>
<sequence length="324" mass="37431">MDAQRALLDELMGRNRDGDRPQEDIRDFRDARVCKRYLCGLCPHDLFQNTRLDLGDCPKLHLPKLKLAYEEDRARTKRDYGYEAELERELVRYVTDVEKKIAKALKRLEEQDGARVTTLIDVENNKEVLQLTAEIAELMQKAEDAGNEGEVDLSLKLMAQIEVLKQKKAAMQGVTPSASASTSGEAIISEYDIAQLNLMQVLPGNPLAMTNVNQKLRVCDMCGAFLSIFDSDRRLADHFGGKLHLGYMQIRKKIQEMRESRGGQALPEPNSKPEETQSTSRSSRSERERRRSRSHSRERRSSRRSRSRSRDRRRRSRSRDRRRR</sequence>
<keyword evidence="4" id="KW-1185">Reference proteome</keyword>
<protein>
    <submittedName>
        <fullName evidence="3">RNA-binding protein Luc7-like 2-like isoform X1</fullName>
    </submittedName>
</protein>
<dbReference type="GO" id="GO:0006376">
    <property type="term" value="P:mRNA splice site recognition"/>
    <property type="evidence" value="ECO:0007669"/>
    <property type="project" value="InterPro"/>
</dbReference>
<reference evidence="3 4" key="1">
    <citation type="journal article" date="2014" name="Genome Biol. Evol.">
        <title>The secreted proteins of Achlya hypogyna and Thraustotheca clavata identify the ancestral oomycete secretome and reveal gene acquisitions by horizontal gene transfer.</title>
        <authorList>
            <person name="Misner I."/>
            <person name="Blouin N."/>
            <person name="Leonard G."/>
            <person name="Richards T.A."/>
            <person name="Lane C.E."/>
        </authorList>
    </citation>
    <scope>NUCLEOTIDE SEQUENCE [LARGE SCALE GENOMIC DNA]</scope>
    <source>
        <strain evidence="3 4">ATCC 34112</strain>
    </source>
</reference>